<name>A0A3P6VC32_DIBLA</name>
<evidence type="ECO:0000313" key="1">
    <source>
        <dbReference type="EMBL" id="VDK87444.1"/>
    </source>
</evidence>
<protein>
    <submittedName>
        <fullName evidence="1">Uncharacterized protein</fullName>
    </submittedName>
</protein>
<dbReference type="Proteomes" id="UP000281553">
    <property type="component" value="Unassembled WGS sequence"/>
</dbReference>
<evidence type="ECO:0000313" key="2">
    <source>
        <dbReference type="Proteomes" id="UP000281553"/>
    </source>
</evidence>
<reference evidence="1 2" key="1">
    <citation type="submission" date="2018-11" db="EMBL/GenBank/DDBJ databases">
        <authorList>
            <consortium name="Pathogen Informatics"/>
        </authorList>
    </citation>
    <scope>NUCLEOTIDE SEQUENCE [LARGE SCALE GENOMIC DNA]</scope>
</reference>
<gene>
    <name evidence="1" type="ORF">DILT_LOCUS4019</name>
</gene>
<keyword evidence="2" id="KW-1185">Reference proteome</keyword>
<accession>A0A3P6VC32</accession>
<proteinExistence type="predicted"/>
<dbReference type="EMBL" id="UYRU01044690">
    <property type="protein sequence ID" value="VDK87444.1"/>
    <property type="molecule type" value="Genomic_DNA"/>
</dbReference>
<dbReference type="AlphaFoldDB" id="A0A3P6VC32"/>
<sequence>MNQSIILVFSESVKYIDTDSDDGIAHFFAESSLGSTPTLLTDTMVELKEDTVLKYALWCSNGEKALLDIASAEDFP</sequence>
<organism evidence="1 2">
    <name type="scientific">Dibothriocephalus latus</name>
    <name type="common">Fish tapeworm</name>
    <name type="synonym">Diphyllobothrium latum</name>
    <dbReference type="NCBI Taxonomy" id="60516"/>
    <lineage>
        <taxon>Eukaryota</taxon>
        <taxon>Metazoa</taxon>
        <taxon>Spiralia</taxon>
        <taxon>Lophotrochozoa</taxon>
        <taxon>Platyhelminthes</taxon>
        <taxon>Cestoda</taxon>
        <taxon>Eucestoda</taxon>
        <taxon>Diphyllobothriidea</taxon>
        <taxon>Diphyllobothriidae</taxon>
        <taxon>Dibothriocephalus</taxon>
    </lineage>
</organism>